<evidence type="ECO:0000256" key="2">
    <source>
        <dbReference type="ARBA" id="ARBA00010642"/>
    </source>
</evidence>
<evidence type="ECO:0000313" key="12">
    <source>
        <dbReference type="Proteomes" id="UP000054477"/>
    </source>
</evidence>
<organism evidence="11 12">
    <name type="scientific">Laccaria amethystina LaAM-08-1</name>
    <dbReference type="NCBI Taxonomy" id="1095629"/>
    <lineage>
        <taxon>Eukaryota</taxon>
        <taxon>Fungi</taxon>
        <taxon>Dikarya</taxon>
        <taxon>Basidiomycota</taxon>
        <taxon>Agaricomycotina</taxon>
        <taxon>Agaricomycetes</taxon>
        <taxon>Agaricomycetidae</taxon>
        <taxon>Agaricales</taxon>
        <taxon>Agaricineae</taxon>
        <taxon>Hydnangiaceae</taxon>
        <taxon>Laccaria</taxon>
    </lineage>
</organism>
<evidence type="ECO:0000256" key="3">
    <source>
        <dbReference type="ARBA" id="ARBA00022692"/>
    </source>
</evidence>
<feature type="transmembrane region" description="Helical" evidence="8">
    <location>
        <begin position="437"/>
        <end position="459"/>
    </location>
</feature>
<feature type="transmembrane region" description="Helical" evidence="8">
    <location>
        <begin position="496"/>
        <end position="516"/>
    </location>
</feature>
<keyword evidence="4 9" id="KW-0732">Signal</keyword>
<keyword evidence="3 8" id="KW-0812">Transmembrane</keyword>
<accession>A0A0C9Y6W4</accession>
<comment type="subcellular location">
    <subcellularLocation>
        <location evidence="1">Membrane</location>
        <topology evidence="1">Multi-pass membrane protein</topology>
    </subcellularLocation>
</comment>
<sequence>MFSLAWLRAIAFFLLSIASLSYSREESVFTSSVTYCTPPESLLISRFEVAYFPSNQSVSFNISAASVQANLNVTANLFLNVYGMNPVNVTIDLCNILDGALCPLPAYNFTGADSLKLPSTLSVASMIPGIAFKIPDLEGFAQLTLRDIHTGALKACVQATLSNGWSAHQAAVEWIIGGIAIAALVLALLLSILFTDALAPFRLLELIYLYQTIASSALLNLNYPSVYTSFSLNFSWALGLFSSTNLQNSIDQMRHLTGGKLADASSGPAVGLVNRKISPYNFETIFSPALSALDPSNFVSTAVKFVSGTYSPGLNAATLIKRDTIQGEVQTVTAQSSNILQAGIPIYVNLIHIATANAFMTIFFCTLIMFAIGFAVAILGYGLLLALRHIRRKKDRHANLKYDYASFVKSWFLRMGLAASLPLLIFIFYQWTLKDSWLSTLISVITLLAIVGLIAYPVFLTLRRARHDSAYELYTPGEAHINSYSVLYARYRPQRYYFFLIFLAATILRALFIAFARYSAKVQIALLLVVELGLVAAHLTLKPFKNKGGDVFSTFLAIIRLVCTGMMIAFLESLGVKAIPRVVIGIVIAIIFSASVLIVIFNLAVHSGLLLLWRRARNPRPFDSPRGSAGSILEKGMPESGSPHESPNRSRTDLESWDHAYPSGRPTNPTPEQSLPLDNEILQPFPISPTATTITTMEPPSIYSRESGTMTLGSLLPRRWSFSLSPPTSPAGSSVAHDINGRSRQNSLHPGSSVGHHSLSPSPFTPPSPSETGGGVTRSASNHGQRQSYLQDQSIQEQNDQES</sequence>
<evidence type="ECO:0000256" key="8">
    <source>
        <dbReference type="SAM" id="Phobius"/>
    </source>
</evidence>
<dbReference type="PANTHER" id="PTHR31145:SF2">
    <property type="entry name" value="FLAVIN CARRIER PROTEIN 2"/>
    <property type="match status" value="1"/>
</dbReference>
<feature type="signal peptide" evidence="9">
    <location>
        <begin position="1"/>
        <end position="23"/>
    </location>
</feature>
<dbReference type="STRING" id="1095629.A0A0C9Y6W4"/>
<dbReference type="InterPro" id="IPR010308">
    <property type="entry name" value="TRP_C"/>
</dbReference>
<gene>
    <name evidence="11" type="ORF">K443DRAFT_81799</name>
</gene>
<dbReference type="Pfam" id="PF14558">
    <property type="entry name" value="TRP_N"/>
    <property type="match status" value="1"/>
</dbReference>
<evidence type="ECO:0000256" key="6">
    <source>
        <dbReference type="ARBA" id="ARBA00023136"/>
    </source>
</evidence>
<feature type="chain" id="PRO_5002223152" description="ML-like domain-containing protein" evidence="9">
    <location>
        <begin position="24"/>
        <end position="803"/>
    </location>
</feature>
<evidence type="ECO:0000256" key="4">
    <source>
        <dbReference type="ARBA" id="ARBA00022729"/>
    </source>
</evidence>
<protein>
    <recommendedName>
        <fullName evidence="10">ML-like domain-containing protein</fullName>
    </recommendedName>
</protein>
<feature type="transmembrane region" description="Helical" evidence="8">
    <location>
        <begin position="358"/>
        <end position="387"/>
    </location>
</feature>
<feature type="transmembrane region" description="Helical" evidence="8">
    <location>
        <begin position="174"/>
        <end position="194"/>
    </location>
</feature>
<keyword evidence="12" id="KW-1185">Reference proteome</keyword>
<dbReference type="SMART" id="SM01320">
    <property type="entry name" value="TRP_N"/>
    <property type="match status" value="1"/>
</dbReference>
<feature type="transmembrane region" description="Helical" evidence="8">
    <location>
        <begin position="583"/>
        <end position="613"/>
    </location>
</feature>
<dbReference type="EMBL" id="KN838537">
    <property type="protein sequence ID" value="KIK09754.1"/>
    <property type="molecule type" value="Genomic_DNA"/>
</dbReference>
<feature type="domain" description="ML-like" evidence="10">
    <location>
        <begin position="26"/>
        <end position="168"/>
    </location>
</feature>
<dbReference type="PANTHER" id="PTHR31145">
    <property type="entry name" value="INTEGRAL MEMBRANE PROTEIN (AFU_ORTHOLOGUE AFUA_7G01610)"/>
    <property type="match status" value="1"/>
</dbReference>
<dbReference type="Pfam" id="PF06011">
    <property type="entry name" value="TRP"/>
    <property type="match status" value="1"/>
</dbReference>
<proteinExistence type="inferred from homology"/>
<keyword evidence="6 8" id="KW-0472">Membrane</keyword>
<feature type="compositionally biased region" description="Polar residues" evidence="7">
    <location>
        <begin position="778"/>
        <end position="803"/>
    </location>
</feature>
<reference evidence="11 12" key="1">
    <citation type="submission" date="2014-04" db="EMBL/GenBank/DDBJ databases">
        <authorList>
            <consortium name="DOE Joint Genome Institute"/>
            <person name="Kuo A."/>
            <person name="Kohler A."/>
            <person name="Nagy L.G."/>
            <person name="Floudas D."/>
            <person name="Copeland A."/>
            <person name="Barry K.W."/>
            <person name="Cichocki N."/>
            <person name="Veneault-Fourrey C."/>
            <person name="LaButti K."/>
            <person name="Lindquist E.A."/>
            <person name="Lipzen A."/>
            <person name="Lundell T."/>
            <person name="Morin E."/>
            <person name="Murat C."/>
            <person name="Sun H."/>
            <person name="Tunlid A."/>
            <person name="Henrissat B."/>
            <person name="Grigoriev I.V."/>
            <person name="Hibbett D.S."/>
            <person name="Martin F."/>
            <person name="Nordberg H.P."/>
            <person name="Cantor M.N."/>
            <person name="Hua S.X."/>
        </authorList>
    </citation>
    <scope>NUCLEOTIDE SEQUENCE [LARGE SCALE GENOMIC DNA]</scope>
    <source>
        <strain evidence="11 12">LaAM-08-1</strain>
    </source>
</reference>
<feature type="transmembrane region" description="Helical" evidence="8">
    <location>
        <begin position="411"/>
        <end position="431"/>
    </location>
</feature>
<evidence type="ECO:0000313" key="11">
    <source>
        <dbReference type="EMBL" id="KIK09754.1"/>
    </source>
</evidence>
<dbReference type="InterPro" id="IPR040241">
    <property type="entry name" value="TRP_Flc/Pkd2-like"/>
</dbReference>
<feature type="region of interest" description="Disordered" evidence="7">
    <location>
        <begin position="623"/>
        <end position="677"/>
    </location>
</feature>
<feature type="compositionally biased region" description="Basic and acidic residues" evidence="7">
    <location>
        <begin position="646"/>
        <end position="658"/>
    </location>
</feature>
<comment type="similarity">
    <text evidence="2">Belongs to the transient receptor potential (TRP) ion channel family.</text>
</comment>
<dbReference type="GO" id="GO:0016020">
    <property type="term" value="C:membrane"/>
    <property type="evidence" value="ECO:0007669"/>
    <property type="project" value="UniProtKB-SubCell"/>
</dbReference>
<dbReference type="HOGENOM" id="CLU_013753_1_0_1"/>
<dbReference type="OrthoDB" id="2115177at2759"/>
<dbReference type="AlphaFoldDB" id="A0A0C9Y6W4"/>
<feature type="transmembrane region" description="Helical" evidence="8">
    <location>
        <begin position="551"/>
        <end position="571"/>
    </location>
</feature>
<dbReference type="GO" id="GO:0055085">
    <property type="term" value="P:transmembrane transport"/>
    <property type="evidence" value="ECO:0007669"/>
    <property type="project" value="TreeGrafter"/>
</dbReference>
<evidence type="ECO:0000256" key="1">
    <source>
        <dbReference type="ARBA" id="ARBA00004141"/>
    </source>
</evidence>
<dbReference type="InterPro" id="IPR032800">
    <property type="entry name" value="TRP_N"/>
</dbReference>
<name>A0A0C9Y6W4_9AGAR</name>
<evidence type="ECO:0000256" key="7">
    <source>
        <dbReference type="SAM" id="MobiDB-lite"/>
    </source>
</evidence>
<dbReference type="Proteomes" id="UP000054477">
    <property type="component" value="Unassembled WGS sequence"/>
</dbReference>
<feature type="region of interest" description="Disordered" evidence="7">
    <location>
        <begin position="725"/>
        <end position="803"/>
    </location>
</feature>
<keyword evidence="5 8" id="KW-1133">Transmembrane helix</keyword>
<evidence type="ECO:0000256" key="9">
    <source>
        <dbReference type="SAM" id="SignalP"/>
    </source>
</evidence>
<reference evidence="12" key="2">
    <citation type="submission" date="2015-01" db="EMBL/GenBank/DDBJ databases">
        <title>Evolutionary Origins and Diversification of the Mycorrhizal Mutualists.</title>
        <authorList>
            <consortium name="DOE Joint Genome Institute"/>
            <consortium name="Mycorrhizal Genomics Consortium"/>
            <person name="Kohler A."/>
            <person name="Kuo A."/>
            <person name="Nagy L.G."/>
            <person name="Floudas D."/>
            <person name="Copeland A."/>
            <person name="Barry K.W."/>
            <person name="Cichocki N."/>
            <person name="Veneault-Fourrey C."/>
            <person name="LaButti K."/>
            <person name="Lindquist E.A."/>
            <person name="Lipzen A."/>
            <person name="Lundell T."/>
            <person name="Morin E."/>
            <person name="Murat C."/>
            <person name="Riley R."/>
            <person name="Ohm R."/>
            <person name="Sun H."/>
            <person name="Tunlid A."/>
            <person name="Henrissat B."/>
            <person name="Grigoriev I.V."/>
            <person name="Hibbett D.S."/>
            <person name="Martin F."/>
        </authorList>
    </citation>
    <scope>NUCLEOTIDE SEQUENCE [LARGE SCALE GENOMIC DNA]</scope>
    <source>
        <strain evidence="12">LaAM-08-1</strain>
    </source>
</reference>
<dbReference type="GO" id="GO:0009272">
    <property type="term" value="P:fungal-type cell wall biogenesis"/>
    <property type="evidence" value="ECO:0007669"/>
    <property type="project" value="TreeGrafter"/>
</dbReference>
<evidence type="ECO:0000256" key="5">
    <source>
        <dbReference type="ARBA" id="ARBA00022989"/>
    </source>
</evidence>
<evidence type="ECO:0000259" key="10">
    <source>
        <dbReference type="SMART" id="SM01320"/>
    </source>
</evidence>